<evidence type="ECO:0000313" key="14">
    <source>
        <dbReference type="Proteomes" id="UP000076727"/>
    </source>
</evidence>
<evidence type="ECO:0000256" key="7">
    <source>
        <dbReference type="ARBA" id="ARBA00023128"/>
    </source>
</evidence>
<feature type="region of interest" description="Disordered" evidence="11">
    <location>
        <begin position="43"/>
        <end position="97"/>
    </location>
</feature>
<accession>A0A165NGL0</accession>
<dbReference type="GO" id="GO:0005741">
    <property type="term" value="C:mitochondrial outer membrane"/>
    <property type="evidence" value="ECO:0007669"/>
    <property type="project" value="UniProtKB-SubCell"/>
</dbReference>
<dbReference type="EMBL" id="KV429082">
    <property type="protein sequence ID" value="KZT66949.1"/>
    <property type="molecule type" value="Genomic_DNA"/>
</dbReference>
<dbReference type="InterPro" id="IPR019734">
    <property type="entry name" value="TPR_rpt"/>
</dbReference>
<evidence type="ECO:0000256" key="1">
    <source>
        <dbReference type="ARBA" id="ARBA00004572"/>
    </source>
</evidence>
<dbReference type="SMART" id="SM00028">
    <property type="entry name" value="TPR"/>
    <property type="match status" value="3"/>
</dbReference>
<keyword evidence="7" id="KW-0496">Mitochondrion</keyword>
<proteinExistence type="inferred from homology"/>
<evidence type="ECO:0000256" key="8">
    <source>
        <dbReference type="ARBA" id="ARBA00023136"/>
    </source>
</evidence>
<evidence type="ECO:0000256" key="6">
    <source>
        <dbReference type="ARBA" id="ARBA00022989"/>
    </source>
</evidence>
<organism evidence="13 14">
    <name type="scientific">Daedalea quercina L-15889</name>
    <dbReference type="NCBI Taxonomy" id="1314783"/>
    <lineage>
        <taxon>Eukaryota</taxon>
        <taxon>Fungi</taxon>
        <taxon>Dikarya</taxon>
        <taxon>Basidiomycota</taxon>
        <taxon>Agaricomycotina</taxon>
        <taxon>Agaricomycetes</taxon>
        <taxon>Polyporales</taxon>
        <taxon>Fomitopsis</taxon>
    </lineage>
</organism>
<keyword evidence="14" id="KW-1185">Reference proteome</keyword>
<feature type="repeat" description="TPR" evidence="10">
    <location>
        <begin position="117"/>
        <end position="150"/>
    </location>
</feature>
<name>A0A165NGL0_9APHY</name>
<dbReference type="GO" id="GO:0030943">
    <property type="term" value="F:mitochondrion targeting sequence binding"/>
    <property type="evidence" value="ECO:0007669"/>
    <property type="project" value="TreeGrafter"/>
</dbReference>
<dbReference type="OrthoDB" id="2942533at2759"/>
<evidence type="ECO:0000256" key="4">
    <source>
        <dbReference type="ARBA" id="ARBA00022787"/>
    </source>
</evidence>
<dbReference type="GO" id="GO:0008320">
    <property type="term" value="F:protein transmembrane transporter activity"/>
    <property type="evidence" value="ECO:0007669"/>
    <property type="project" value="TreeGrafter"/>
</dbReference>
<dbReference type="Gene3D" id="1.25.40.10">
    <property type="entry name" value="Tetratricopeptide repeat domain"/>
    <property type="match status" value="1"/>
</dbReference>
<feature type="compositionally biased region" description="Basic and acidic residues" evidence="11">
    <location>
        <begin position="76"/>
        <end position="97"/>
    </location>
</feature>
<evidence type="ECO:0000256" key="11">
    <source>
        <dbReference type="SAM" id="MobiDB-lite"/>
    </source>
</evidence>
<evidence type="ECO:0000256" key="5">
    <source>
        <dbReference type="ARBA" id="ARBA00022803"/>
    </source>
</evidence>
<dbReference type="SUPFAM" id="SSF48452">
    <property type="entry name" value="TPR-like"/>
    <property type="match status" value="1"/>
</dbReference>
<dbReference type="AlphaFoldDB" id="A0A165NGL0"/>
<keyword evidence="6 12" id="KW-1133">Transmembrane helix</keyword>
<feature type="compositionally biased region" description="Basic residues" evidence="11">
    <location>
        <begin position="64"/>
        <end position="75"/>
    </location>
</feature>
<keyword evidence="5 10" id="KW-0802">TPR repeat</keyword>
<keyword evidence="4" id="KW-1000">Mitochondrion outer membrane</keyword>
<dbReference type="InterPro" id="IPR011990">
    <property type="entry name" value="TPR-like_helical_dom_sf"/>
</dbReference>
<dbReference type="GO" id="GO:0030150">
    <property type="term" value="P:protein import into mitochondrial matrix"/>
    <property type="evidence" value="ECO:0007669"/>
    <property type="project" value="TreeGrafter"/>
</dbReference>
<dbReference type="PANTHER" id="PTHR46208:SF1">
    <property type="entry name" value="MITOCHONDRIAL IMPORT RECEPTOR SUBUNIT TOM70"/>
    <property type="match status" value="1"/>
</dbReference>
<keyword evidence="8 12" id="KW-0472">Membrane</keyword>
<dbReference type="PANTHER" id="PTHR46208">
    <property type="entry name" value="MITOCHONDRIAL IMPORT RECEPTOR SUBUNIT TOM70"/>
    <property type="match status" value="1"/>
</dbReference>
<evidence type="ECO:0000256" key="10">
    <source>
        <dbReference type="PROSITE-ProRule" id="PRU00339"/>
    </source>
</evidence>
<gene>
    <name evidence="13" type="ORF">DAEQUDRAFT_432604</name>
</gene>
<dbReference type="STRING" id="1314783.A0A165NGL0"/>
<reference evidence="13 14" key="1">
    <citation type="journal article" date="2016" name="Mol. Biol. Evol.">
        <title>Comparative Genomics of Early-Diverging Mushroom-Forming Fungi Provides Insights into the Origins of Lignocellulose Decay Capabilities.</title>
        <authorList>
            <person name="Nagy L.G."/>
            <person name="Riley R."/>
            <person name="Tritt A."/>
            <person name="Adam C."/>
            <person name="Daum C."/>
            <person name="Floudas D."/>
            <person name="Sun H."/>
            <person name="Yadav J.S."/>
            <person name="Pangilinan J."/>
            <person name="Larsson K.H."/>
            <person name="Matsuura K."/>
            <person name="Barry K."/>
            <person name="Labutti K."/>
            <person name="Kuo R."/>
            <person name="Ohm R.A."/>
            <person name="Bhattacharya S.S."/>
            <person name="Shirouzu T."/>
            <person name="Yoshinaga Y."/>
            <person name="Martin F.M."/>
            <person name="Grigoriev I.V."/>
            <person name="Hibbett D.S."/>
        </authorList>
    </citation>
    <scope>NUCLEOTIDE SEQUENCE [LARGE SCALE GENOMIC DNA]</scope>
    <source>
        <strain evidence="13 14">L-15889</strain>
    </source>
</reference>
<feature type="transmembrane region" description="Helical" evidence="12">
    <location>
        <begin position="24"/>
        <end position="43"/>
    </location>
</feature>
<evidence type="ECO:0000256" key="12">
    <source>
        <dbReference type="SAM" id="Phobius"/>
    </source>
</evidence>
<evidence type="ECO:0000256" key="9">
    <source>
        <dbReference type="ARBA" id="ARBA00038030"/>
    </source>
</evidence>
<dbReference type="PROSITE" id="PS50005">
    <property type="entry name" value="TPR"/>
    <property type="match status" value="1"/>
</dbReference>
<dbReference type="GO" id="GO:0045039">
    <property type="term" value="P:protein insertion into mitochondrial inner membrane"/>
    <property type="evidence" value="ECO:0007669"/>
    <property type="project" value="TreeGrafter"/>
</dbReference>
<evidence type="ECO:0000256" key="3">
    <source>
        <dbReference type="ARBA" id="ARBA00022737"/>
    </source>
</evidence>
<keyword evidence="2 12" id="KW-0812">Transmembrane</keyword>
<evidence type="ECO:0000313" key="13">
    <source>
        <dbReference type="EMBL" id="KZT66949.1"/>
    </source>
</evidence>
<keyword evidence="3" id="KW-0677">Repeat</keyword>
<comment type="subcellular location">
    <subcellularLocation>
        <location evidence="1">Mitochondrion outer membrane</location>
        <topology evidence="1">Single-pass membrane protein</topology>
    </subcellularLocation>
</comment>
<comment type="similarity">
    <text evidence="9">Belongs to the Tom70 family.</text>
</comment>
<sequence length="257" mass="27797">MSSSTSSQGVVERVQSFVSENRRAVLIGTAAAVVAIGGVAYYASTSRGPGAGGDGDAEKGERKKDKKKSKKRKTVKDKDGPILEERTPKTEVSDEEDVRLSAEEIARMSIEERSAAAAALKARGNAAYSGRDFGTAIDLYTRAIDVTPKPEPVFYSNRAACYINMSPPDYDKVVVDCNEALKLDASYIKALNRRATALEALDQNEEALRDYTAATILNKFQNEAAAQSVERVLKKLAGSKAQEILAVGLLLRFSNVR</sequence>
<evidence type="ECO:0000256" key="2">
    <source>
        <dbReference type="ARBA" id="ARBA00022692"/>
    </source>
</evidence>
<protein>
    <submittedName>
        <fullName evidence="13">TPR-like protein</fullName>
    </submittedName>
</protein>
<dbReference type="Proteomes" id="UP000076727">
    <property type="component" value="Unassembled WGS sequence"/>
</dbReference>